<dbReference type="InterPro" id="IPR025669">
    <property type="entry name" value="AAA_dom"/>
</dbReference>
<evidence type="ECO:0000256" key="3">
    <source>
        <dbReference type="ARBA" id="ARBA00022692"/>
    </source>
</evidence>
<dbReference type="Pfam" id="PF02706">
    <property type="entry name" value="Wzz"/>
    <property type="match status" value="1"/>
</dbReference>
<dbReference type="RefSeq" id="WP_380057268.1">
    <property type="nucleotide sequence ID" value="NZ_JBHSWB010000001.1"/>
</dbReference>
<dbReference type="Pfam" id="PF13614">
    <property type="entry name" value="AAA_31"/>
    <property type="match status" value="1"/>
</dbReference>
<dbReference type="EMBL" id="JBHSWB010000001">
    <property type="protein sequence ID" value="MFC6661678.1"/>
    <property type="molecule type" value="Genomic_DNA"/>
</dbReference>
<dbReference type="InterPro" id="IPR050445">
    <property type="entry name" value="Bact_polysacc_biosynth/exp"/>
</dbReference>
<evidence type="ECO:0000313" key="10">
    <source>
        <dbReference type="Proteomes" id="UP001596317"/>
    </source>
</evidence>
<keyword evidence="10" id="KW-1185">Reference proteome</keyword>
<evidence type="ECO:0000256" key="2">
    <source>
        <dbReference type="ARBA" id="ARBA00022475"/>
    </source>
</evidence>
<organism evidence="9 10">
    <name type="scientific">Deinococcus multiflagellatus</name>
    <dbReference type="NCBI Taxonomy" id="1656887"/>
    <lineage>
        <taxon>Bacteria</taxon>
        <taxon>Thermotogati</taxon>
        <taxon>Deinococcota</taxon>
        <taxon>Deinococci</taxon>
        <taxon>Deinococcales</taxon>
        <taxon>Deinococcaceae</taxon>
        <taxon>Deinococcus</taxon>
    </lineage>
</organism>
<feature type="transmembrane region" description="Helical" evidence="6">
    <location>
        <begin position="24"/>
        <end position="42"/>
    </location>
</feature>
<evidence type="ECO:0000256" key="4">
    <source>
        <dbReference type="ARBA" id="ARBA00022989"/>
    </source>
</evidence>
<comment type="caution">
    <text evidence="9">The sequence shown here is derived from an EMBL/GenBank/DDBJ whole genome shotgun (WGS) entry which is preliminary data.</text>
</comment>
<evidence type="ECO:0000313" key="9">
    <source>
        <dbReference type="EMBL" id="MFC6661678.1"/>
    </source>
</evidence>
<dbReference type="Gene3D" id="3.40.50.300">
    <property type="entry name" value="P-loop containing nucleotide triphosphate hydrolases"/>
    <property type="match status" value="1"/>
</dbReference>
<reference evidence="10" key="1">
    <citation type="journal article" date="2019" name="Int. J. Syst. Evol. Microbiol.">
        <title>The Global Catalogue of Microorganisms (GCM) 10K type strain sequencing project: providing services to taxonomists for standard genome sequencing and annotation.</title>
        <authorList>
            <consortium name="The Broad Institute Genomics Platform"/>
            <consortium name="The Broad Institute Genome Sequencing Center for Infectious Disease"/>
            <person name="Wu L."/>
            <person name="Ma J."/>
        </authorList>
    </citation>
    <scope>NUCLEOTIDE SEQUENCE [LARGE SCALE GENOMIC DNA]</scope>
    <source>
        <strain evidence="10">CCUG 63830</strain>
    </source>
</reference>
<evidence type="ECO:0000256" key="6">
    <source>
        <dbReference type="SAM" id="Phobius"/>
    </source>
</evidence>
<comment type="subcellular location">
    <subcellularLocation>
        <location evidence="1">Cell membrane</location>
        <topology evidence="1">Multi-pass membrane protein</topology>
    </subcellularLocation>
</comment>
<name>A0ABW1ZLI0_9DEIO</name>
<keyword evidence="3 6" id="KW-0812">Transmembrane</keyword>
<evidence type="ECO:0000259" key="7">
    <source>
        <dbReference type="Pfam" id="PF02706"/>
    </source>
</evidence>
<dbReference type="InterPro" id="IPR003856">
    <property type="entry name" value="LPS_length_determ_N"/>
</dbReference>
<dbReference type="PANTHER" id="PTHR32309:SF31">
    <property type="entry name" value="CAPSULAR EXOPOLYSACCHARIDE FAMILY"/>
    <property type="match status" value="1"/>
</dbReference>
<feature type="transmembrane region" description="Helical" evidence="6">
    <location>
        <begin position="253"/>
        <end position="271"/>
    </location>
</feature>
<evidence type="ECO:0000259" key="8">
    <source>
        <dbReference type="Pfam" id="PF13614"/>
    </source>
</evidence>
<protein>
    <submittedName>
        <fullName evidence="9">Wzz/FepE/Etk N-terminal domain-containing protein</fullName>
    </submittedName>
</protein>
<evidence type="ECO:0000256" key="5">
    <source>
        <dbReference type="ARBA" id="ARBA00023136"/>
    </source>
</evidence>
<proteinExistence type="predicted"/>
<dbReference type="InterPro" id="IPR027417">
    <property type="entry name" value="P-loop_NTPase"/>
</dbReference>
<accession>A0ABW1ZLI0</accession>
<keyword evidence="5 6" id="KW-0472">Membrane</keyword>
<feature type="domain" description="AAA" evidence="8">
    <location>
        <begin position="341"/>
        <end position="464"/>
    </location>
</feature>
<evidence type="ECO:0000256" key="1">
    <source>
        <dbReference type="ARBA" id="ARBA00004651"/>
    </source>
</evidence>
<dbReference type="Proteomes" id="UP001596317">
    <property type="component" value="Unassembled WGS sequence"/>
</dbReference>
<sequence length="478" mass="50928">MTTFRSAAGSEIHLASIIKTLQRSLWQILALAVLLAGLGYVLSKRQAPVYQATAVIATALPDLAGTVTGLPVQTATLSPDLVGKLLQSPQLVEDMVRRLGQSKLPADIQTTLARQLQRELQTGRFTLLTIRPLVNGSQQIIYELQARGTTPASAKVLADTGAAAILAWDLTQARSGVQRARTVLTAQLADYQQRLKQATTAEERSSLQSARGALLLKLSQIDVQATGLTGSLISLSSAVEPLTPVAPRPLRNAILAGLAGLLIGSLMALLLDSLRQRVHTADELQDFGLPVLGQVPKIAPRLMRQGLSKLVEHGRLYEAAGFLRVNMLALPHSFPQRRYVISSARPGDGKSTVASILAENLVAQGLRVLLIDADLHQPTQHLIHVTKPSGAPVLTTSTLLSAGPDAAPLQTASGIHLIPAGKASRATHTLTGSAAFTQRIEELSQAYDAVLIDAPHAESFGRLFALTANRRDHCRGGR</sequence>
<dbReference type="SUPFAM" id="SSF52540">
    <property type="entry name" value="P-loop containing nucleoside triphosphate hydrolases"/>
    <property type="match status" value="1"/>
</dbReference>
<dbReference type="PANTHER" id="PTHR32309">
    <property type="entry name" value="TYROSINE-PROTEIN KINASE"/>
    <property type="match status" value="1"/>
</dbReference>
<gene>
    <name evidence="9" type="ORF">ACFP90_16080</name>
</gene>
<keyword evidence="4 6" id="KW-1133">Transmembrane helix</keyword>
<feature type="domain" description="Polysaccharide chain length determinant N-terminal" evidence="7">
    <location>
        <begin position="11"/>
        <end position="97"/>
    </location>
</feature>
<keyword evidence="2" id="KW-1003">Cell membrane</keyword>